<gene>
    <name evidence="5" type="ORF">ACFQ03_14825</name>
</gene>
<evidence type="ECO:0000313" key="6">
    <source>
        <dbReference type="Proteomes" id="UP001597120"/>
    </source>
</evidence>
<dbReference type="PANTHER" id="PTHR43280">
    <property type="entry name" value="ARAC-FAMILY TRANSCRIPTIONAL REGULATOR"/>
    <property type="match status" value="1"/>
</dbReference>
<comment type="caution">
    <text evidence="5">The sequence shown here is derived from an EMBL/GenBank/DDBJ whole genome shotgun (WGS) entry which is preliminary data.</text>
</comment>
<keyword evidence="1" id="KW-0805">Transcription regulation</keyword>
<dbReference type="Pfam" id="PF02311">
    <property type="entry name" value="AraC_binding"/>
    <property type="match status" value="1"/>
</dbReference>
<keyword evidence="3" id="KW-0804">Transcription</keyword>
<keyword evidence="2" id="KW-0238">DNA-binding</keyword>
<accession>A0ABW3DAT1</accession>
<sequence length="290" mass="34065">MNHKVEYQEFPVLKSKSFPYFIYQPPKDNSLALFHPHWHEQIIELIYMAEGEAKFQIDGQTFHAVEGDIFIIRENLIHAGEAINETPDYYAILFNRELLINPELLDYYDNIPLINPLSPPIVLKPTDANYRIFIEPLQGIIREYNEQKVGYAIAIKAYIFVITTELARLYSSEDKPTRSMEADKQNIKLLNQIIHYVEKHYHEKITLEEIASIANMSSSHFCRIFKKATGGTFTEFVNKFRIKKSEKLLDDHSLTITEISDAVGFCNINYFGRLFRRYKNCTPMQYRHRQ</sequence>
<dbReference type="RefSeq" id="WP_379289082.1">
    <property type="nucleotide sequence ID" value="NZ_JBHTIU010000047.1"/>
</dbReference>
<keyword evidence="6" id="KW-1185">Reference proteome</keyword>
<evidence type="ECO:0000256" key="1">
    <source>
        <dbReference type="ARBA" id="ARBA00023015"/>
    </source>
</evidence>
<proteinExistence type="predicted"/>
<dbReference type="InterPro" id="IPR037923">
    <property type="entry name" value="HTH-like"/>
</dbReference>
<dbReference type="EMBL" id="JBHTIU010000047">
    <property type="protein sequence ID" value="MFD0870427.1"/>
    <property type="molecule type" value="Genomic_DNA"/>
</dbReference>
<name>A0ABW3DAT1_9BACL</name>
<organism evidence="5 6">
    <name type="scientific">Paenibacillus residui</name>
    <dbReference type="NCBI Taxonomy" id="629724"/>
    <lineage>
        <taxon>Bacteria</taxon>
        <taxon>Bacillati</taxon>
        <taxon>Bacillota</taxon>
        <taxon>Bacilli</taxon>
        <taxon>Bacillales</taxon>
        <taxon>Paenibacillaceae</taxon>
        <taxon>Paenibacillus</taxon>
    </lineage>
</organism>
<evidence type="ECO:0000259" key="4">
    <source>
        <dbReference type="PROSITE" id="PS01124"/>
    </source>
</evidence>
<dbReference type="SMART" id="SM00342">
    <property type="entry name" value="HTH_ARAC"/>
    <property type="match status" value="1"/>
</dbReference>
<dbReference type="Gene3D" id="2.60.120.10">
    <property type="entry name" value="Jelly Rolls"/>
    <property type="match status" value="1"/>
</dbReference>
<dbReference type="Gene3D" id="1.10.10.60">
    <property type="entry name" value="Homeodomain-like"/>
    <property type="match status" value="2"/>
</dbReference>
<dbReference type="InterPro" id="IPR009057">
    <property type="entry name" value="Homeodomain-like_sf"/>
</dbReference>
<reference evidence="6" key="1">
    <citation type="journal article" date="2019" name="Int. J. Syst. Evol. Microbiol.">
        <title>The Global Catalogue of Microorganisms (GCM) 10K type strain sequencing project: providing services to taxonomists for standard genome sequencing and annotation.</title>
        <authorList>
            <consortium name="The Broad Institute Genomics Platform"/>
            <consortium name="The Broad Institute Genome Sequencing Center for Infectious Disease"/>
            <person name="Wu L."/>
            <person name="Ma J."/>
        </authorList>
    </citation>
    <scope>NUCLEOTIDE SEQUENCE [LARGE SCALE GENOMIC DNA]</scope>
    <source>
        <strain evidence="6">CCUG 57263</strain>
    </source>
</reference>
<dbReference type="InterPro" id="IPR018062">
    <property type="entry name" value="HTH_AraC-typ_CS"/>
</dbReference>
<dbReference type="InterPro" id="IPR014710">
    <property type="entry name" value="RmlC-like_jellyroll"/>
</dbReference>
<dbReference type="Proteomes" id="UP001597120">
    <property type="component" value="Unassembled WGS sequence"/>
</dbReference>
<evidence type="ECO:0000256" key="3">
    <source>
        <dbReference type="ARBA" id="ARBA00023163"/>
    </source>
</evidence>
<dbReference type="InterPro" id="IPR018060">
    <property type="entry name" value="HTH_AraC"/>
</dbReference>
<evidence type="ECO:0000256" key="2">
    <source>
        <dbReference type="ARBA" id="ARBA00023125"/>
    </source>
</evidence>
<dbReference type="SUPFAM" id="SSF46689">
    <property type="entry name" value="Homeodomain-like"/>
    <property type="match status" value="2"/>
</dbReference>
<evidence type="ECO:0000313" key="5">
    <source>
        <dbReference type="EMBL" id="MFD0870427.1"/>
    </source>
</evidence>
<dbReference type="Pfam" id="PF12833">
    <property type="entry name" value="HTH_18"/>
    <property type="match status" value="1"/>
</dbReference>
<dbReference type="PROSITE" id="PS01124">
    <property type="entry name" value="HTH_ARAC_FAMILY_2"/>
    <property type="match status" value="1"/>
</dbReference>
<dbReference type="InterPro" id="IPR003313">
    <property type="entry name" value="AraC-bd"/>
</dbReference>
<dbReference type="PANTHER" id="PTHR43280:SF28">
    <property type="entry name" value="HTH-TYPE TRANSCRIPTIONAL ACTIVATOR RHAS"/>
    <property type="match status" value="1"/>
</dbReference>
<dbReference type="SUPFAM" id="SSF51215">
    <property type="entry name" value="Regulatory protein AraC"/>
    <property type="match status" value="1"/>
</dbReference>
<dbReference type="PROSITE" id="PS00041">
    <property type="entry name" value="HTH_ARAC_FAMILY_1"/>
    <property type="match status" value="1"/>
</dbReference>
<protein>
    <submittedName>
        <fullName evidence="5">AraC family transcriptional regulator</fullName>
    </submittedName>
</protein>
<feature type="domain" description="HTH araC/xylS-type" evidence="4">
    <location>
        <begin position="191"/>
        <end position="289"/>
    </location>
</feature>